<dbReference type="AlphaFoldDB" id="A0A397VCM1"/>
<protein>
    <submittedName>
        <fullName evidence="2">Uncharacterized protein</fullName>
    </submittedName>
</protein>
<evidence type="ECO:0000313" key="3">
    <source>
        <dbReference type="Proteomes" id="UP000266673"/>
    </source>
</evidence>
<sequence>MAIQNLLPFKRPLVSYLQQMTSRIEQVTLVNSIEDSIKKLTSIMEELVVSVKNNNKSREMYNDNRGAAFKLKNAPQEGERGP</sequence>
<gene>
    <name evidence="2" type="ORF">C2G38_2179867</name>
</gene>
<accession>A0A397VCM1</accession>
<dbReference type="Proteomes" id="UP000266673">
    <property type="component" value="Unassembled WGS sequence"/>
</dbReference>
<evidence type="ECO:0000256" key="1">
    <source>
        <dbReference type="SAM" id="MobiDB-lite"/>
    </source>
</evidence>
<proteinExistence type="predicted"/>
<comment type="caution">
    <text evidence="2">The sequence shown here is derived from an EMBL/GenBank/DDBJ whole genome shotgun (WGS) entry which is preliminary data.</text>
</comment>
<organism evidence="2 3">
    <name type="scientific">Gigaspora rosea</name>
    <dbReference type="NCBI Taxonomy" id="44941"/>
    <lineage>
        <taxon>Eukaryota</taxon>
        <taxon>Fungi</taxon>
        <taxon>Fungi incertae sedis</taxon>
        <taxon>Mucoromycota</taxon>
        <taxon>Glomeromycotina</taxon>
        <taxon>Glomeromycetes</taxon>
        <taxon>Diversisporales</taxon>
        <taxon>Gigasporaceae</taxon>
        <taxon>Gigaspora</taxon>
    </lineage>
</organism>
<dbReference type="OrthoDB" id="2478050at2759"/>
<evidence type="ECO:0000313" key="2">
    <source>
        <dbReference type="EMBL" id="RIB20210.1"/>
    </source>
</evidence>
<reference evidence="2 3" key="1">
    <citation type="submission" date="2018-06" db="EMBL/GenBank/DDBJ databases">
        <title>Comparative genomics reveals the genomic features of Rhizophagus irregularis, R. cerebriforme, R. diaphanum and Gigaspora rosea, and their symbiotic lifestyle signature.</title>
        <authorList>
            <person name="Morin E."/>
            <person name="San Clemente H."/>
            <person name="Chen E.C.H."/>
            <person name="De La Providencia I."/>
            <person name="Hainaut M."/>
            <person name="Kuo A."/>
            <person name="Kohler A."/>
            <person name="Murat C."/>
            <person name="Tang N."/>
            <person name="Roy S."/>
            <person name="Loubradou J."/>
            <person name="Henrissat B."/>
            <person name="Grigoriev I.V."/>
            <person name="Corradi N."/>
            <person name="Roux C."/>
            <person name="Martin F.M."/>
        </authorList>
    </citation>
    <scope>NUCLEOTIDE SEQUENCE [LARGE SCALE GENOMIC DNA]</scope>
    <source>
        <strain evidence="2 3">DAOM 194757</strain>
    </source>
</reference>
<name>A0A397VCM1_9GLOM</name>
<keyword evidence="3" id="KW-1185">Reference proteome</keyword>
<feature type="region of interest" description="Disordered" evidence="1">
    <location>
        <begin position="62"/>
        <end position="82"/>
    </location>
</feature>
<dbReference type="EMBL" id="QKWP01000430">
    <property type="protein sequence ID" value="RIB20210.1"/>
    <property type="molecule type" value="Genomic_DNA"/>
</dbReference>